<name>A0A3G5A138_9VIRU</name>
<evidence type="ECO:0000256" key="1">
    <source>
        <dbReference type="SAM" id="Phobius"/>
    </source>
</evidence>
<keyword evidence="1" id="KW-1133">Transmembrane helix</keyword>
<proteinExistence type="predicted"/>
<gene>
    <name evidence="2" type="ORF">Faunusvirus23_10</name>
</gene>
<feature type="transmembrane region" description="Helical" evidence="1">
    <location>
        <begin position="51"/>
        <end position="68"/>
    </location>
</feature>
<sequence>MTTIFIPIYVVTIYELVFRTDPFCAHCDISQLSSVGIITYHTFLEIPVIELYLMFVILNIYYIIRSLYSGDNDINHVELISYMIPIISLHNYIFILLNIYTTTPLIELYTSSPLFRFMITVHMVYICRKIIFKCLSLLTGPMKIYVKRSDGGRMFMIDI</sequence>
<protein>
    <submittedName>
        <fullName evidence="2">Uncharacterized protein</fullName>
    </submittedName>
</protein>
<keyword evidence="1" id="KW-0472">Membrane</keyword>
<keyword evidence="1" id="KW-0812">Transmembrane</keyword>
<organism evidence="2">
    <name type="scientific">Faunusvirus sp</name>
    <dbReference type="NCBI Taxonomy" id="2487766"/>
    <lineage>
        <taxon>Viruses</taxon>
        <taxon>Varidnaviria</taxon>
        <taxon>Bamfordvirae</taxon>
        <taxon>Nucleocytoviricota</taxon>
        <taxon>Megaviricetes</taxon>
        <taxon>Imitervirales</taxon>
        <taxon>Mimiviridae</taxon>
    </lineage>
</organism>
<dbReference type="EMBL" id="MK072154">
    <property type="protein sequence ID" value="AYV79573.1"/>
    <property type="molecule type" value="Genomic_DNA"/>
</dbReference>
<feature type="transmembrane region" description="Helical" evidence="1">
    <location>
        <begin position="80"/>
        <end position="102"/>
    </location>
</feature>
<reference evidence="2" key="1">
    <citation type="submission" date="2018-10" db="EMBL/GenBank/DDBJ databases">
        <title>Hidden diversity of soil giant viruses.</title>
        <authorList>
            <person name="Schulz F."/>
            <person name="Alteio L."/>
            <person name="Goudeau D."/>
            <person name="Ryan E.M."/>
            <person name="Malmstrom R.R."/>
            <person name="Blanchard J."/>
            <person name="Woyke T."/>
        </authorList>
    </citation>
    <scope>NUCLEOTIDE SEQUENCE</scope>
    <source>
        <strain evidence="2">FNV1</strain>
    </source>
</reference>
<accession>A0A3G5A138</accession>
<evidence type="ECO:0000313" key="2">
    <source>
        <dbReference type="EMBL" id="AYV79573.1"/>
    </source>
</evidence>